<proteinExistence type="predicted"/>
<evidence type="ECO:0000313" key="1">
    <source>
        <dbReference type="EMBL" id="KAK8874906.1"/>
    </source>
</evidence>
<evidence type="ECO:0000313" key="2">
    <source>
        <dbReference type="Proteomes" id="UP001390339"/>
    </source>
</evidence>
<sequence length="239" mass="26101">MSHLRGGDDAGVEIYTQKAPEALIRLLYEHLPHSLSLLRRLQFTKCPGGITEHARILYASDVALSSTLPGAGAAAGEAVATQASYPFTAAYLDISRGPETQMWMYSTLERSGLDGDNEDPPSNKEDNRQRALRHAVSILRTARRLLSAAVAASGWSASPLGPCILAGTLNEALRVPLQDECGIVFPHVGLHDKWLFDVREVQFARHIEGARLGPGMRWGGVRGEDLPWVLSRSDVPRQE</sequence>
<comment type="caution">
    <text evidence="1">The sequence shown here is derived from an EMBL/GenBank/DDBJ whole genome shotgun (WGS) entry which is preliminary data.</text>
</comment>
<name>A0ABR2JAU0_9PEZI</name>
<dbReference type="EMBL" id="JAPCWZ010000003">
    <property type="protein sequence ID" value="KAK8874906.1"/>
    <property type="molecule type" value="Genomic_DNA"/>
</dbReference>
<organism evidence="1 2">
    <name type="scientific">Apiospora arundinis</name>
    <dbReference type="NCBI Taxonomy" id="335852"/>
    <lineage>
        <taxon>Eukaryota</taxon>
        <taxon>Fungi</taxon>
        <taxon>Dikarya</taxon>
        <taxon>Ascomycota</taxon>
        <taxon>Pezizomycotina</taxon>
        <taxon>Sordariomycetes</taxon>
        <taxon>Xylariomycetidae</taxon>
        <taxon>Amphisphaeriales</taxon>
        <taxon>Apiosporaceae</taxon>
        <taxon>Apiospora</taxon>
    </lineage>
</organism>
<gene>
    <name evidence="1" type="ORF">PGQ11_005420</name>
</gene>
<dbReference type="Proteomes" id="UP001390339">
    <property type="component" value="Unassembled WGS sequence"/>
</dbReference>
<keyword evidence="2" id="KW-1185">Reference proteome</keyword>
<protein>
    <submittedName>
        <fullName evidence="1">Gnat family protein</fullName>
    </submittedName>
</protein>
<accession>A0ABR2JAU0</accession>
<reference evidence="1 2" key="1">
    <citation type="journal article" date="2024" name="IMA Fungus">
        <title>Apiospora arundinis, a panoply of carbohydrate-active enzymes and secondary metabolites.</title>
        <authorList>
            <person name="Sorensen T."/>
            <person name="Petersen C."/>
            <person name="Muurmann A.T."/>
            <person name="Christiansen J.V."/>
            <person name="Brundto M.L."/>
            <person name="Overgaard C.K."/>
            <person name="Boysen A.T."/>
            <person name="Wollenberg R.D."/>
            <person name="Larsen T.O."/>
            <person name="Sorensen J.L."/>
            <person name="Nielsen K.L."/>
            <person name="Sondergaard T.E."/>
        </authorList>
    </citation>
    <scope>NUCLEOTIDE SEQUENCE [LARGE SCALE GENOMIC DNA]</scope>
    <source>
        <strain evidence="1 2">AAU 773</strain>
    </source>
</reference>